<organism evidence="1">
    <name type="scientific">Siphoviridae sp. ctsf32</name>
    <dbReference type="NCBI Taxonomy" id="2827594"/>
    <lineage>
        <taxon>Viruses</taxon>
        <taxon>Duplodnaviria</taxon>
        <taxon>Heunggongvirae</taxon>
        <taxon>Uroviricota</taxon>
        <taxon>Caudoviricetes</taxon>
    </lineage>
</organism>
<evidence type="ECO:0000313" key="1">
    <source>
        <dbReference type="EMBL" id="DAD71483.1"/>
    </source>
</evidence>
<proteinExistence type="predicted"/>
<accession>A0A8S5LNP9</accession>
<protein>
    <submittedName>
        <fullName evidence="1">Zinc-ribbon domain protein</fullName>
    </submittedName>
</protein>
<reference evidence="1" key="1">
    <citation type="journal article" date="2021" name="Proc. Natl. Acad. Sci. U.S.A.">
        <title>A Catalog of Tens of Thousands of Viruses from Human Metagenomes Reveals Hidden Associations with Chronic Diseases.</title>
        <authorList>
            <person name="Tisza M.J."/>
            <person name="Buck C.B."/>
        </authorList>
    </citation>
    <scope>NUCLEOTIDE SEQUENCE</scope>
    <source>
        <strain evidence="1">Ctsf32</strain>
    </source>
</reference>
<dbReference type="EMBL" id="BK015882">
    <property type="protein sequence ID" value="DAD71483.1"/>
    <property type="molecule type" value="Genomic_DNA"/>
</dbReference>
<name>A0A8S5LNP9_9CAUD</name>
<sequence length="135" mass="15567">MEQCEKLGYIEQCEKFRTPFAKVTVRDIAGSDYYEIVYFDTNTGKFITGYGSYSLPFVRQWLKNNFIVEDTYDRSYSIIYHGVWIPAEDGSHFCSECGHTALWKNSGSMVKEYCSDICPYCGALMTCDNEDTRCV</sequence>